<sequence length="37" mass="4351">MQYLEHSLVCILWTVVFSPIFYLSVMGLMDCWAKVIN</sequence>
<dbReference type="AlphaFoldDB" id="A0A7T9ZDB3"/>
<accession>A0A7T9ZDB3</accession>
<dbReference type="EMBL" id="CP065666">
    <property type="protein sequence ID" value="QPS02415.1"/>
    <property type="molecule type" value="Genomic_DNA"/>
</dbReference>
<proteinExistence type="predicted"/>
<reference evidence="1 2" key="1">
    <citation type="submission" date="2020-12" db="EMBL/GenBank/DDBJ databases">
        <title>FDA dAtabase for Regulatory Grade micrObial Sequences (FDA-ARGOS): Supporting development and validation of Infectious Disease Dx tests.</title>
        <authorList>
            <person name="Sproer C."/>
            <person name="Gronow S."/>
            <person name="Severitt S."/>
            <person name="Schroder I."/>
            <person name="Tallon L."/>
            <person name="Sadzewicz L."/>
            <person name="Zhao X."/>
            <person name="Boylan J."/>
            <person name="Ott S."/>
            <person name="Bowen H."/>
            <person name="Vavikolanu K."/>
            <person name="Mehta A."/>
            <person name="Aluvathingal J."/>
            <person name="Nadendla S."/>
            <person name="Lowell S."/>
            <person name="Myers T."/>
            <person name="Yan Y."/>
            <person name="Sichtig H."/>
        </authorList>
    </citation>
    <scope>NUCLEOTIDE SEQUENCE [LARGE SCALE GENOMIC DNA]</scope>
    <source>
        <strain evidence="1 2">FDAARGOS_910</strain>
    </source>
</reference>
<dbReference type="RefSeq" id="WP_157843581.1">
    <property type="nucleotide sequence ID" value="NZ_CANMLB010000004.1"/>
</dbReference>
<gene>
    <name evidence="1" type="ORF">I6G67_09035</name>
</gene>
<dbReference type="Proteomes" id="UP000595107">
    <property type="component" value="Chromosome"/>
</dbReference>
<evidence type="ECO:0000313" key="1">
    <source>
        <dbReference type="EMBL" id="QPS02415.1"/>
    </source>
</evidence>
<organism evidence="1 2">
    <name type="scientific">Acinetobacter johnsonii</name>
    <dbReference type="NCBI Taxonomy" id="40214"/>
    <lineage>
        <taxon>Bacteria</taxon>
        <taxon>Pseudomonadati</taxon>
        <taxon>Pseudomonadota</taxon>
        <taxon>Gammaproteobacteria</taxon>
        <taxon>Moraxellales</taxon>
        <taxon>Moraxellaceae</taxon>
        <taxon>Acinetobacter</taxon>
    </lineage>
</organism>
<protein>
    <submittedName>
        <fullName evidence="1">Uncharacterized protein</fullName>
    </submittedName>
</protein>
<name>A0A7T9ZDB3_ACIJO</name>
<evidence type="ECO:0000313" key="2">
    <source>
        <dbReference type="Proteomes" id="UP000595107"/>
    </source>
</evidence>